<feature type="region of interest" description="Disordered" evidence="1">
    <location>
        <begin position="54"/>
        <end position="82"/>
    </location>
</feature>
<protein>
    <submittedName>
        <fullName evidence="2">Unnamed protein product</fullName>
    </submittedName>
</protein>
<dbReference type="AlphaFoldDB" id="A0A9W6Z127"/>
<feature type="region of interest" description="Disordered" evidence="1">
    <location>
        <begin position="153"/>
        <end position="248"/>
    </location>
</feature>
<evidence type="ECO:0000256" key="1">
    <source>
        <dbReference type="SAM" id="MobiDB-lite"/>
    </source>
</evidence>
<reference evidence="2" key="1">
    <citation type="submission" date="2023-04" db="EMBL/GenBank/DDBJ databases">
        <title>Ambrosiozyma monospora NBRC 1965.</title>
        <authorList>
            <person name="Ichikawa N."/>
            <person name="Sato H."/>
            <person name="Tonouchi N."/>
        </authorList>
    </citation>
    <scope>NUCLEOTIDE SEQUENCE</scope>
    <source>
        <strain evidence="2">NBRC 1965</strain>
    </source>
</reference>
<keyword evidence="3" id="KW-1185">Reference proteome</keyword>
<feature type="compositionally biased region" description="Low complexity" evidence="1">
    <location>
        <begin position="193"/>
        <end position="203"/>
    </location>
</feature>
<organism evidence="2 3">
    <name type="scientific">Ambrosiozyma monospora</name>
    <name type="common">Yeast</name>
    <name type="synonym">Endomycopsis monosporus</name>
    <dbReference type="NCBI Taxonomy" id="43982"/>
    <lineage>
        <taxon>Eukaryota</taxon>
        <taxon>Fungi</taxon>
        <taxon>Dikarya</taxon>
        <taxon>Ascomycota</taxon>
        <taxon>Saccharomycotina</taxon>
        <taxon>Pichiomycetes</taxon>
        <taxon>Pichiales</taxon>
        <taxon>Pichiaceae</taxon>
        <taxon>Ambrosiozyma</taxon>
    </lineage>
</organism>
<dbReference type="EMBL" id="BSXU01002325">
    <property type="protein sequence ID" value="GMG36504.1"/>
    <property type="molecule type" value="Genomic_DNA"/>
</dbReference>
<evidence type="ECO:0000313" key="2">
    <source>
        <dbReference type="EMBL" id="GMG36504.1"/>
    </source>
</evidence>
<accession>A0A9W6Z127</accession>
<feature type="compositionally biased region" description="Polar residues" evidence="1">
    <location>
        <begin position="219"/>
        <end position="248"/>
    </location>
</feature>
<name>A0A9W6Z127_AMBMO</name>
<gene>
    <name evidence="2" type="ORF">Amon01_000468400</name>
</gene>
<evidence type="ECO:0000313" key="3">
    <source>
        <dbReference type="Proteomes" id="UP001165063"/>
    </source>
</evidence>
<comment type="caution">
    <text evidence="2">The sequence shown here is derived from an EMBL/GenBank/DDBJ whole genome shotgun (WGS) entry which is preliminary data.</text>
</comment>
<proteinExistence type="predicted"/>
<feature type="compositionally biased region" description="Polar residues" evidence="1">
    <location>
        <begin position="154"/>
        <end position="167"/>
    </location>
</feature>
<feature type="compositionally biased region" description="Low complexity" evidence="1">
    <location>
        <begin position="168"/>
        <end position="183"/>
    </location>
</feature>
<feature type="compositionally biased region" description="Polar residues" evidence="1">
    <location>
        <begin position="54"/>
        <end position="76"/>
    </location>
</feature>
<sequence length="248" mass="26738">MTITSIINPIHYPPTSTNSYQFVITIMEENKDIIPHLGSIDDQQQTSEGTQLTDVNDNQQQASSLTSQPEQQTNVTPVPDLLATSNDNEAAQKAVSDAIDDIINFNAGEQLETNTTTTNTNANSNVNVNITTTDTALAPIDIEHVIGKVDVDVQPQNSGSDSASINANPVVNEPEPEPQSVSNDSNTPPPPQQQQQQKQPQQQHTESITEKESAEKPAISTTTQATETKTPSDPNAVVSSDSEIYSFN</sequence>
<dbReference type="Proteomes" id="UP001165063">
    <property type="component" value="Unassembled WGS sequence"/>
</dbReference>